<evidence type="ECO:0000313" key="4">
    <source>
        <dbReference type="EMBL" id="MEU8135646.1"/>
    </source>
</evidence>
<keyword evidence="1" id="KW-1133">Transmembrane helix</keyword>
<feature type="transmembrane region" description="Helical" evidence="1">
    <location>
        <begin position="135"/>
        <end position="153"/>
    </location>
</feature>
<proteinExistence type="predicted"/>
<accession>A0ABV3DIR3</accession>
<evidence type="ECO:0000256" key="2">
    <source>
        <dbReference type="SAM" id="MobiDB-lite"/>
    </source>
</evidence>
<keyword evidence="1" id="KW-0812">Transmembrane</keyword>
<evidence type="ECO:0000259" key="3">
    <source>
        <dbReference type="PROSITE" id="PS50924"/>
    </source>
</evidence>
<feature type="transmembrane region" description="Helical" evidence="1">
    <location>
        <begin position="193"/>
        <end position="215"/>
    </location>
</feature>
<evidence type="ECO:0000256" key="1">
    <source>
        <dbReference type="PROSITE-ProRule" id="PRU00244"/>
    </source>
</evidence>
<keyword evidence="5" id="KW-1185">Reference proteome</keyword>
<organism evidence="4 5">
    <name type="scientific">Streptodolium elevatio</name>
    <dbReference type="NCBI Taxonomy" id="3157996"/>
    <lineage>
        <taxon>Bacteria</taxon>
        <taxon>Bacillati</taxon>
        <taxon>Actinomycetota</taxon>
        <taxon>Actinomycetes</taxon>
        <taxon>Kitasatosporales</taxon>
        <taxon>Streptomycetaceae</taxon>
        <taxon>Streptodolium</taxon>
    </lineage>
</organism>
<protein>
    <submittedName>
        <fullName evidence="4">MHYT domain-containing protein</fullName>
    </submittedName>
</protein>
<reference evidence="4 5" key="1">
    <citation type="submission" date="2024-06" db="EMBL/GenBank/DDBJ databases">
        <title>The Natural Products Discovery Center: Release of the First 8490 Sequenced Strains for Exploring Actinobacteria Biosynthetic Diversity.</title>
        <authorList>
            <person name="Kalkreuter E."/>
            <person name="Kautsar S.A."/>
            <person name="Yang D."/>
            <person name="Bader C.D."/>
            <person name="Teijaro C.N."/>
            <person name="Fluegel L."/>
            <person name="Davis C.M."/>
            <person name="Simpson J.R."/>
            <person name="Lauterbach L."/>
            <person name="Steele A.D."/>
            <person name="Gui C."/>
            <person name="Meng S."/>
            <person name="Li G."/>
            <person name="Viehrig K."/>
            <person name="Ye F."/>
            <person name="Su P."/>
            <person name="Kiefer A.F."/>
            <person name="Nichols A."/>
            <person name="Cepeda A.J."/>
            <person name="Yan W."/>
            <person name="Fan B."/>
            <person name="Jiang Y."/>
            <person name="Adhikari A."/>
            <person name="Zheng C.-J."/>
            <person name="Schuster L."/>
            <person name="Cowan T.M."/>
            <person name="Smanski M.J."/>
            <person name="Chevrette M.G."/>
            <person name="De Carvalho L.P.S."/>
            <person name="Shen B."/>
        </authorList>
    </citation>
    <scope>NUCLEOTIDE SEQUENCE [LARGE SCALE GENOMIC DNA]</scope>
    <source>
        <strain evidence="4 5">NPDC048946</strain>
    </source>
</reference>
<gene>
    <name evidence="4" type="ORF">AB0C36_19265</name>
</gene>
<feature type="compositionally biased region" description="Basic residues" evidence="2">
    <location>
        <begin position="315"/>
        <end position="329"/>
    </location>
</feature>
<dbReference type="EMBL" id="JBEZFP010000047">
    <property type="protein sequence ID" value="MEU8135646.1"/>
    <property type="molecule type" value="Genomic_DNA"/>
</dbReference>
<feature type="region of interest" description="Disordered" evidence="2">
    <location>
        <begin position="315"/>
        <end position="406"/>
    </location>
</feature>
<comment type="caution">
    <text evidence="4">The sequence shown here is derived from an EMBL/GenBank/DDBJ whole genome shotgun (WGS) entry which is preliminary data.</text>
</comment>
<feature type="transmembrane region" description="Helical" evidence="1">
    <location>
        <begin position="160"/>
        <end position="181"/>
    </location>
</feature>
<feature type="transmembrane region" description="Helical" evidence="1">
    <location>
        <begin position="264"/>
        <end position="287"/>
    </location>
</feature>
<dbReference type="InterPro" id="IPR005330">
    <property type="entry name" value="MHYT_dom"/>
</dbReference>
<feature type="domain" description="MHYT" evidence="3">
    <location>
        <begin position="60"/>
        <end position="250"/>
    </location>
</feature>
<feature type="transmembrane region" description="Helical" evidence="1">
    <location>
        <begin position="222"/>
        <end position="244"/>
    </location>
</feature>
<dbReference type="Pfam" id="PF03707">
    <property type="entry name" value="MHYT"/>
    <property type="match status" value="2"/>
</dbReference>
<dbReference type="PANTHER" id="PTHR35152">
    <property type="entry name" value="DOMAIN SIGNALLING PROTEIN, PUTATIVE (AFU_ORTHOLOGUE AFUA_5G11310)-RELATED"/>
    <property type="match status" value="1"/>
</dbReference>
<keyword evidence="1" id="KW-0472">Membrane</keyword>
<name>A0ABV3DIR3_9ACTN</name>
<evidence type="ECO:0000313" key="5">
    <source>
        <dbReference type="Proteomes" id="UP001551482"/>
    </source>
</evidence>
<dbReference type="Proteomes" id="UP001551482">
    <property type="component" value="Unassembled WGS sequence"/>
</dbReference>
<dbReference type="PANTHER" id="PTHR35152:SF1">
    <property type="entry name" value="DOMAIN SIGNALLING PROTEIN, PUTATIVE (AFU_ORTHOLOGUE AFUA_5G11310)-RELATED"/>
    <property type="match status" value="1"/>
</dbReference>
<dbReference type="RefSeq" id="WP_358355557.1">
    <property type="nucleotide sequence ID" value="NZ_JBEZFP010000047.1"/>
</dbReference>
<sequence>MQCTRTCRAHIIGPQRSHFRFPVGRFVVRPSTRDLRARGTKARQRSRRLGEMGTIDHFSSGPITPALAYVMSCMGSALGLLCTSRARAAQGWARGRWLVLAALSIGGTGIWVMHFIAMLGFSVDGTPIRYEVRRTIISLIVAVVVVGIGLTIVGYAGNRVAALLLGGTLTGGGVASMHYLGMSAMWLRGSVEYDTLIVALSVGIAVVAATAALWMAFNIRGAVATTAAALIMGLAVSGMHYTGMSSMSVDMSGTSAASHGADPVQFLAPLITGISLFTFVTLFIVALSPTEEEMREEAELGARLTRLTQDQVIRRRTTVRAARPTRRAARPAPQPPGPDDTVDDSVWGRPGFTAPNVQRPDGNGNGIPNSPPRRGGRPMPQRRPGESRPPGEGPGTHEDFFRNPRR</sequence>
<feature type="compositionally biased region" description="Basic and acidic residues" evidence="2">
    <location>
        <begin position="395"/>
        <end position="406"/>
    </location>
</feature>
<feature type="transmembrane region" description="Helical" evidence="1">
    <location>
        <begin position="98"/>
        <end position="123"/>
    </location>
</feature>
<dbReference type="PROSITE" id="PS50924">
    <property type="entry name" value="MHYT"/>
    <property type="match status" value="1"/>
</dbReference>